<gene>
    <name evidence="2" type="ORF">DW723_10465</name>
</gene>
<evidence type="ECO:0008006" key="4">
    <source>
        <dbReference type="Google" id="ProtNLM"/>
    </source>
</evidence>
<comment type="caution">
    <text evidence="2">The sequence shown here is derived from an EMBL/GenBank/DDBJ whole genome shotgun (WGS) entry which is preliminary data.</text>
</comment>
<accession>A0A414KCI8</accession>
<keyword evidence="1" id="KW-0175">Coiled coil</keyword>
<proteinExistence type="predicted"/>
<evidence type="ECO:0000313" key="3">
    <source>
        <dbReference type="Proteomes" id="UP000283928"/>
    </source>
</evidence>
<dbReference type="EMBL" id="QSKO01000014">
    <property type="protein sequence ID" value="RHE73573.1"/>
    <property type="molecule type" value="Genomic_DNA"/>
</dbReference>
<sequence>MEANSTIRIKSIQANRVYQVNNGYAYKDSKGKIHDCKLKFGEAVINDGIFLQYMMKHGMKVKQDSSQDFIVLKFKFNVQADDEHEDEISTSELRKMYYENGCEIIYHTYDKKTGEVISSKTIKYRMLYRTPGKAKEGSCIFIREDLLKPARKYLTMNLYKKMPDEGAKIVEMSAYSTLITASAADFVHIPLDNILIVEDKKVATELPALAVKVDDEKHCFVQEYDKYPIENTLWDGMGLIDESIFPDNMEGFIYCRSHFFKSCLFRGNIQQYFKDFYKTEYENVTVKDMFGNIMKISDIKVIVTDNSIKWLKFKDLMGDTPKKAYEYYKKFMLKDGEQFAIVKSAHKSKYGNLQRSSYQINNSLPTTDPEVLRRIAQTSIDYYDNMIKDTDAFINHLRMNTSSYSIDRILVALYERNPDIQYTEFFKEKKSDILCKFKRKRLMMGKLLQEGDNLTICGNPISLLMLVTGQDYLNEECFTSRRDGIECYTTRFEDGECLAGFRSPHNSPNNIVHLINKYSDPIQKYFPKLGDNVIIINGIGTDVQSRLNGQDLDSDSCFVTNQPDIVVLAKKAYMEYHTIVNEIPLKGSSVYRKDMTSYAMMDNKIAAGQDDVGSSSNVAQLALSYYYDIMYHTGEQNKELRDVFVICSVLAQVAIDSAKRSFDVSVGDELRRLKKVAQNINTANNESCGRTEKVKYPVFYAEIQCEKQKKKVERLKRQNQLNKEAAELLGEEYREELLSIMEKNRRAKYKCPMELLSSYIDHDVLDSRVNKDYQRKTIHLKDVFKFPTADMKKMKNYSIVLKRAKSFDSRMSKLDANEKNYPEMASFTFEDFLKKIQHLQIDQSLMRFLISAAFNGESHMQNRLLEMLYAYNSALFLSSFFGKNDENDAGKHA</sequence>
<evidence type="ECO:0000313" key="2">
    <source>
        <dbReference type="EMBL" id="RHE73573.1"/>
    </source>
</evidence>
<dbReference type="AlphaFoldDB" id="A0A414KCI8"/>
<dbReference type="Proteomes" id="UP000283928">
    <property type="component" value="Unassembled WGS sequence"/>
</dbReference>
<protein>
    <recommendedName>
        <fullName evidence="4">RNA dependent RNA polymerase</fullName>
    </recommendedName>
</protein>
<dbReference type="RefSeq" id="WP_151190216.1">
    <property type="nucleotide sequence ID" value="NZ_JAQEBC010000002.1"/>
</dbReference>
<reference evidence="2 3" key="1">
    <citation type="submission" date="2018-08" db="EMBL/GenBank/DDBJ databases">
        <title>A genome reference for cultivated species of the human gut microbiota.</title>
        <authorList>
            <person name="Zou Y."/>
            <person name="Xue W."/>
            <person name="Luo G."/>
        </authorList>
    </citation>
    <scope>NUCLEOTIDE SEQUENCE [LARGE SCALE GENOMIC DNA]</scope>
    <source>
        <strain evidence="2 3">AM27-32LB</strain>
    </source>
</reference>
<feature type="coiled-coil region" evidence="1">
    <location>
        <begin position="705"/>
        <end position="732"/>
    </location>
</feature>
<organism evidence="2 3">
    <name type="scientific">Blautia obeum</name>
    <dbReference type="NCBI Taxonomy" id="40520"/>
    <lineage>
        <taxon>Bacteria</taxon>
        <taxon>Bacillati</taxon>
        <taxon>Bacillota</taxon>
        <taxon>Clostridia</taxon>
        <taxon>Lachnospirales</taxon>
        <taxon>Lachnospiraceae</taxon>
        <taxon>Blautia</taxon>
    </lineage>
</organism>
<evidence type="ECO:0000256" key="1">
    <source>
        <dbReference type="SAM" id="Coils"/>
    </source>
</evidence>
<name>A0A414KCI8_9FIRM</name>